<sequence length="616" mass="71729">MGIRGLLSFILEARDQCVNYQDLVNIARERNGIEILVDYYSFQQYLVERFWQGMEKHCTNEFLKLYGGEYKSLDRFVTKLVTDLKSLDIHLVMYVDGAKGSSRSATEQKFETWKSRHRNDIERMHYLIDVCNGRRQIQDLPDRTNIRPVCQEIQMYDTLKQCGVEIVQCTYGEADFVIARALQVRPKAYVVLSNDTDFALMRDCMFIPYELFDVHGDLTLGEGAYTEKPIRLEVGVVSTTSVGPALRLGTDHSALVEFSIIAGNDFTSHFTRSLVHQIGLNRHPKVLDYAQWIVKHRNVQNHPAVAKLMQNSRAFSDAVKRTRQFYTLNFHEEIPPSSEQTSHIDEHIKNGNFPPAIMAMHCCFYWHRQLLEDCSRGHPTVEIALSGFREFLYRLLLERNMQFSMEHGRTPMTEFASAKVFKSRAPGIPLVHHVSPDKVFSSLKLFHRILTSLEPPDYNIDFFHRYGRKNGFVCYVLRYFLMLNVGRNLNVTFDELLALIAMTFSRGRYEDTYQCIAVRPSIRAITLGNWFQDIYRHAYDFLAKVLFLSHEFCKPREIFSGSTWLAFYTVTCTPNSGGLTHEKVHTVRNDYKFQLKDKQHMIKFIMQGVFDFNFRM</sequence>
<evidence type="ECO:0000256" key="1">
    <source>
        <dbReference type="ARBA" id="ARBA00007398"/>
    </source>
</evidence>
<keyword evidence="3" id="KW-1185">Reference proteome</keyword>
<accession>A0A8S4N2M1</accession>
<dbReference type="PANTHER" id="PTHR15665">
    <property type="entry name" value="ASTEROID PROTEIN"/>
    <property type="match status" value="1"/>
</dbReference>
<evidence type="ECO:0000313" key="3">
    <source>
        <dbReference type="Proteomes" id="UP000749559"/>
    </source>
</evidence>
<dbReference type="Gene3D" id="3.40.50.1010">
    <property type="entry name" value="5'-nuclease"/>
    <property type="match status" value="1"/>
</dbReference>
<dbReference type="InterPro" id="IPR026832">
    <property type="entry name" value="Asteroid"/>
</dbReference>
<dbReference type="SUPFAM" id="SSF88723">
    <property type="entry name" value="PIN domain-like"/>
    <property type="match status" value="1"/>
</dbReference>
<evidence type="ECO:0000313" key="2">
    <source>
        <dbReference type="EMBL" id="CAH1774513.1"/>
    </source>
</evidence>
<dbReference type="PANTHER" id="PTHR15665:SF1">
    <property type="entry name" value="PROTEIN ASTEROID HOMOLOG 1"/>
    <property type="match status" value="1"/>
</dbReference>
<proteinExistence type="inferred from homology"/>
<organism evidence="2 3">
    <name type="scientific">Owenia fusiformis</name>
    <name type="common">Polychaete worm</name>
    <dbReference type="NCBI Taxonomy" id="6347"/>
    <lineage>
        <taxon>Eukaryota</taxon>
        <taxon>Metazoa</taxon>
        <taxon>Spiralia</taxon>
        <taxon>Lophotrochozoa</taxon>
        <taxon>Annelida</taxon>
        <taxon>Polychaeta</taxon>
        <taxon>Sedentaria</taxon>
        <taxon>Canalipalpata</taxon>
        <taxon>Sabellida</taxon>
        <taxon>Oweniida</taxon>
        <taxon>Oweniidae</taxon>
        <taxon>Owenia</taxon>
    </lineage>
</organism>
<dbReference type="OrthoDB" id="6063169at2759"/>
<comment type="similarity">
    <text evidence="1">Belongs to the asteroid family.</text>
</comment>
<dbReference type="AlphaFoldDB" id="A0A8S4N2M1"/>
<dbReference type="EMBL" id="CAIIXF020000001">
    <property type="protein sequence ID" value="CAH1774513.1"/>
    <property type="molecule type" value="Genomic_DNA"/>
</dbReference>
<comment type="caution">
    <text evidence="2">The sequence shown here is derived from an EMBL/GenBank/DDBJ whole genome shotgun (WGS) entry which is preliminary data.</text>
</comment>
<dbReference type="Proteomes" id="UP000749559">
    <property type="component" value="Unassembled WGS sequence"/>
</dbReference>
<name>A0A8S4N2M1_OWEFU</name>
<reference evidence="2" key="1">
    <citation type="submission" date="2022-03" db="EMBL/GenBank/DDBJ databases">
        <authorList>
            <person name="Martin C."/>
        </authorList>
    </citation>
    <scope>NUCLEOTIDE SEQUENCE</scope>
</reference>
<gene>
    <name evidence="2" type="ORF">OFUS_LOCUS1953</name>
</gene>
<protein>
    <submittedName>
        <fullName evidence="2">Uncharacterized protein</fullName>
    </submittedName>
</protein>
<dbReference type="InterPro" id="IPR029060">
    <property type="entry name" value="PIN-like_dom_sf"/>
</dbReference>